<dbReference type="EMBL" id="FTNU01000032">
    <property type="protein sequence ID" value="SIS09963.1"/>
    <property type="molecule type" value="Genomic_DNA"/>
</dbReference>
<protein>
    <submittedName>
        <fullName evidence="2">Uncharacterized protein</fullName>
    </submittedName>
</protein>
<reference evidence="3" key="1">
    <citation type="submission" date="2017-01" db="EMBL/GenBank/DDBJ databases">
        <authorList>
            <person name="Varghese N."/>
            <person name="Submissions S."/>
        </authorList>
    </citation>
    <scope>NUCLEOTIDE SEQUENCE [LARGE SCALE GENOMIC DNA]</scope>
    <source>
        <strain evidence="3">DSM 21768</strain>
    </source>
</reference>
<keyword evidence="1" id="KW-0175">Coiled coil</keyword>
<accession>A0A1N7GBK2</accession>
<dbReference type="RefSeq" id="WP_076556251.1">
    <property type="nucleotide sequence ID" value="NZ_FTNU01000032.1"/>
</dbReference>
<dbReference type="STRING" id="34061.B0189_10920"/>
<organism evidence="2 3">
    <name type="scientific">Moraxella cuniculi DSM 21768</name>
    <dbReference type="NCBI Taxonomy" id="1122245"/>
    <lineage>
        <taxon>Bacteria</taxon>
        <taxon>Pseudomonadati</taxon>
        <taxon>Pseudomonadota</taxon>
        <taxon>Gammaproteobacteria</taxon>
        <taxon>Moraxellales</taxon>
        <taxon>Moraxellaceae</taxon>
        <taxon>Moraxella</taxon>
    </lineage>
</organism>
<gene>
    <name evidence="2" type="ORF">SAMN02745664_1323</name>
</gene>
<keyword evidence="3" id="KW-1185">Reference proteome</keyword>
<dbReference type="AlphaFoldDB" id="A0A1N7GBK2"/>
<evidence type="ECO:0000256" key="1">
    <source>
        <dbReference type="SAM" id="Coils"/>
    </source>
</evidence>
<proteinExistence type="predicted"/>
<dbReference type="Proteomes" id="UP000187495">
    <property type="component" value="Unassembled WGS sequence"/>
</dbReference>
<evidence type="ECO:0000313" key="2">
    <source>
        <dbReference type="EMBL" id="SIS09963.1"/>
    </source>
</evidence>
<evidence type="ECO:0000313" key="3">
    <source>
        <dbReference type="Proteomes" id="UP000187495"/>
    </source>
</evidence>
<sequence>MNSNTNKLKPATAMTQGIYAAKESFERAIAPIRKMQEQAEVTALSIRQMHYNLERICQTITSPFGESNTPPTAPVVIEHEPPTPHHYNNQALRTAKNEQNLRIENQILLKVVELLAEKPKSEMTAPLLDMPLIANTLALQASEITNLTAQLEQKEQEINKLQAKIDQLQATATPANHALTLENLGYTTTHLEILKSVIQEFWINHQKEHIPPKQDTIINWIIKEYGLTRAAAKAIDQVARPDITKTGGIKSRK</sequence>
<name>A0A1N7GBK2_9GAMM</name>
<feature type="coiled-coil region" evidence="1">
    <location>
        <begin position="137"/>
        <end position="171"/>
    </location>
</feature>